<feature type="transmembrane region" description="Helical" evidence="1">
    <location>
        <begin position="64"/>
        <end position="84"/>
    </location>
</feature>
<proteinExistence type="predicted"/>
<dbReference type="EMBL" id="JBHLUD010000004">
    <property type="protein sequence ID" value="MFC0543345.1"/>
    <property type="molecule type" value="Genomic_DNA"/>
</dbReference>
<keyword evidence="1" id="KW-0472">Membrane</keyword>
<keyword evidence="3" id="KW-1185">Reference proteome</keyword>
<feature type="transmembrane region" description="Helical" evidence="1">
    <location>
        <begin position="166"/>
        <end position="184"/>
    </location>
</feature>
<reference evidence="2 3" key="1">
    <citation type="submission" date="2024-09" db="EMBL/GenBank/DDBJ databases">
        <authorList>
            <person name="Sun Q."/>
            <person name="Mori K."/>
        </authorList>
    </citation>
    <scope>NUCLEOTIDE SEQUENCE [LARGE SCALE GENOMIC DNA]</scope>
    <source>
        <strain evidence="2 3">TBRC 1432</strain>
    </source>
</reference>
<sequence length="240" mass="25914">MTDVTLGRPGLSPRARARLAGVFEALEGAASAGGQVIVLSRFVVPDDAAATAHNILANESLFRFGFLLSVAGVGFHLAWGLLIYQILRPVNATVSALAAFMMVITSAMQAVTALLYLAPLLVLDDSSLATELIKLNGAAFEVDLTFFGFWCVLTGYLILRSRFLPRLLGGLLMLDGVGWSLYLWPPLATVLFPAIAAASALAEVPMQLWLIARGVNNEKWREQALRPSITRGESKEESRQ</sequence>
<accession>A0ABV6MTZ5</accession>
<name>A0ABV6MTZ5_9PSEU</name>
<keyword evidence="1" id="KW-1133">Transmembrane helix</keyword>
<feature type="transmembrane region" description="Helical" evidence="1">
    <location>
        <begin position="138"/>
        <end position="159"/>
    </location>
</feature>
<comment type="caution">
    <text evidence="2">The sequence shown here is derived from an EMBL/GenBank/DDBJ whole genome shotgun (WGS) entry which is preliminary data.</text>
</comment>
<keyword evidence="1" id="KW-0812">Transmembrane</keyword>
<protein>
    <submittedName>
        <fullName evidence="2">DUF4386 domain-containing protein</fullName>
    </submittedName>
</protein>
<dbReference type="Proteomes" id="UP001589810">
    <property type="component" value="Unassembled WGS sequence"/>
</dbReference>
<gene>
    <name evidence="2" type="ORF">ACFFH7_17715</name>
</gene>
<evidence type="ECO:0000313" key="3">
    <source>
        <dbReference type="Proteomes" id="UP001589810"/>
    </source>
</evidence>
<feature type="transmembrane region" description="Helical" evidence="1">
    <location>
        <begin position="96"/>
        <end position="118"/>
    </location>
</feature>
<dbReference type="Pfam" id="PF14329">
    <property type="entry name" value="DUF4386"/>
    <property type="match status" value="1"/>
</dbReference>
<evidence type="ECO:0000313" key="2">
    <source>
        <dbReference type="EMBL" id="MFC0543345.1"/>
    </source>
</evidence>
<feature type="transmembrane region" description="Helical" evidence="1">
    <location>
        <begin position="190"/>
        <end position="212"/>
    </location>
</feature>
<organism evidence="2 3">
    <name type="scientific">Kutzneria chonburiensis</name>
    <dbReference type="NCBI Taxonomy" id="1483604"/>
    <lineage>
        <taxon>Bacteria</taxon>
        <taxon>Bacillati</taxon>
        <taxon>Actinomycetota</taxon>
        <taxon>Actinomycetes</taxon>
        <taxon>Pseudonocardiales</taxon>
        <taxon>Pseudonocardiaceae</taxon>
        <taxon>Kutzneria</taxon>
    </lineage>
</organism>
<dbReference type="RefSeq" id="WP_379794102.1">
    <property type="nucleotide sequence ID" value="NZ_JBHLUD010000004.1"/>
</dbReference>
<evidence type="ECO:0000256" key="1">
    <source>
        <dbReference type="SAM" id="Phobius"/>
    </source>
</evidence>
<dbReference type="InterPro" id="IPR025495">
    <property type="entry name" value="DUF4386"/>
</dbReference>